<dbReference type="EMBL" id="CP045798">
    <property type="protein sequence ID" value="QNB45712.1"/>
    <property type="molecule type" value="Genomic_DNA"/>
</dbReference>
<dbReference type="CDD" id="cd11527">
    <property type="entry name" value="NTP-PPase_dUTPase"/>
    <property type="match status" value="1"/>
</dbReference>
<keyword evidence="2" id="KW-1185">Reference proteome</keyword>
<sequence>MEKDKLKAIFAQQANFDQKVIEGRKLNFDLETWLQKECMAINVEVAELLNEINYKWWKNRKEIDLEAVKEELVDILHFLISMCIKTGMTADELYARYMDKNKENHRRQDGTSTKTGYEMKK</sequence>
<name>A0A7G6E0V8_THEFR</name>
<organism evidence="1 2">
    <name type="scientific">Thermanaerosceptrum fracticalcis</name>
    <dbReference type="NCBI Taxonomy" id="1712410"/>
    <lineage>
        <taxon>Bacteria</taxon>
        <taxon>Bacillati</taxon>
        <taxon>Bacillota</taxon>
        <taxon>Clostridia</taxon>
        <taxon>Eubacteriales</taxon>
        <taxon>Peptococcaceae</taxon>
        <taxon>Thermanaerosceptrum</taxon>
    </lineage>
</organism>
<dbReference type="Proteomes" id="UP000515847">
    <property type="component" value="Chromosome"/>
</dbReference>
<dbReference type="AlphaFoldDB" id="A0A7G6E0V8"/>
<reference evidence="1 2" key="1">
    <citation type="journal article" date="2019" name="Front. Microbiol.">
        <title>Thermoanaerosceptrum fracticalcis gen. nov. sp. nov., a Novel Fumarate-Fermenting Microorganism From a Deep Fractured Carbonate Aquifer of the US Great Basin.</title>
        <authorList>
            <person name="Hamilton-Brehm S.D."/>
            <person name="Stewart L.E."/>
            <person name="Zavarin M."/>
            <person name="Caldwell M."/>
            <person name="Lawson P.A."/>
            <person name="Onstott T.C."/>
            <person name="Grzymski J."/>
            <person name="Neveux I."/>
            <person name="Lollar B.S."/>
            <person name="Russell C.E."/>
            <person name="Moser D.P."/>
        </authorList>
    </citation>
    <scope>NUCLEOTIDE SEQUENCE [LARGE SCALE GENOMIC DNA]</scope>
    <source>
        <strain evidence="1 2">DRI-13</strain>
    </source>
</reference>
<dbReference type="KEGG" id="tfr:BR63_04940"/>
<dbReference type="RefSeq" id="WP_034419780.1">
    <property type="nucleotide sequence ID" value="NZ_CP045798.1"/>
</dbReference>
<protein>
    <submittedName>
        <fullName evidence="1">dUTPase</fullName>
    </submittedName>
</protein>
<gene>
    <name evidence="1" type="ORF">BR63_04940</name>
</gene>
<evidence type="ECO:0000313" key="2">
    <source>
        <dbReference type="Proteomes" id="UP000515847"/>
    </source>
</evidence>
<proteinExistence type="predicted"/>
<dbReference type="Gene3D" id="1.10.4010.10">
    <property type="entry name" value="Type II deoxyuridine triphosphatase"/>
    <property type="match status" value="2"/>
</dbReference>
<dbReference type="SUPFAM" id="SSF101386">
    <property type="entry name" value="all-alpha NTP pyrophosphatases"/>
    <property type="match status" value="1"/>
</dbReference>
<dbReference type="Pfam" id="PF08761">
    <property type="entry name" value="dUTPase_2"/>
    <property type="match status" value="1"/>
</dbReference>
<accession>A0A7G6E0V8</accession>
<dbReference type="InterPro" id="IPR014871">
    <property type="entry name" value="dUTPase/dCTP_pyrophosphatase"/>
</dbReference>
<evidence type="ECO:0000313" key="1">
    <source>
        <dbReference type="EMBL" id="QNB45712.1"/>
    </source>
</evidence>
<dbReference type="OrthoDB" id="5506143at2"/>